<name>A0A4P9C9C6_EUBML</name>
<dbReference type="RefSeq" id="WP_096920427.1">
    <property type="nucleotide sequence ID" value="NZ_CP029487.1"/>
</dbReference>
<feature type="transmembrane region" description="Helical" evidence="1">
    <location>
        <begin position="448"/>
        <end position="472"/>
    </location>
</feature>
<dbReference type="Proteomes" id="UP000218387">
    <property type="component" value="Chromosome"/>
</dbReference>
<evidence type="ECO:0008006" key="4">
    <source>
        <dbReference type="Google" id="ProtNLM"/>
    </source>
</evidence>
<evidence type="ECO:0000256" key="1">
    <source>
        <dbReference type="SAM" id="Phobius"/>
    </source>
</evidence>
<keyword evidence="1" id="KW-1133">Transmembrane helix</keyword>
<feature type="transmembrane region" description="Helical" evidence="1">
    <location>
        <begin position="385"/>
        <end position="404"/>
    </location>
</feature>
<feature type="transmembrane region" description="Helical" evidence="1">
    <location>
        <begin position="42"/>
        <end position="60"/>
    </location>
</feature>
<feature type="transmembrane region" description="Helical" evidence="1">
    <location>
        <begin position="72"/>
        <end position="94"/>
    </location>
</feature>
<keyword evidence="1" id="KW-0812">Transmembrane</keyword>
<gene>
    <name evidence="2" type="ORF">CPZ25_007895</name>
</gene>
<feature type="transmembrane region" description="Helical" evidence="1">
    <location>
        <begin position="358"/>
        <end position="378"/>
    </location>
</feature>
<protein>
    <recommendedName>
        <fullName evidence="4">DUF2142 domain-containing protein</fullName>
    </recommendedName>
</protein>
<feature type="transmembrane region" description="Helical" evidence="1">
    <location>
        <begin position="141"/>
        <end position="158"/>
    </location>
</feature>
<feature type="transmembrane region" description="Helical" evidence="1">
    <location>
        <begin position="15"/>
        <end position="36"/>
    </location>
</feature>
<sequence length="474" mass="52882">MEKTIGDNRRLRNGFIAYFIVLIALGAVLIPVLPGGPLPLEIAFLILFPGIPGTVVWYITNNGPQKTPKEWLQYNWYGVVLSVVIILTALLLLLPQFRYPTDYLFFTQTFDENIPRAIENGRAFEGILQNLFSGLTPESAWMLRAFNVAFLVLFGLLLDQWRRSKSHNDLVAFLVTTVLMAFSVITDFTAYASLVSFIPAVCCAGVCVILYDRFDSALADRDLKTAYIALLLSLVFLLVTFLLAQVPTMVTFVLLTGYVYFNRAANSSVKYVGFFALLFVWGTAIYFGIAQALAGSVQRVLNLGLDPVSSLGAFGGRLLWFFGTVVPGCLNKIVEAFFGSAVYYKDPINLAVTPYNQIVAGIFVLCVLFFFILSLVTYYKTRRKVADVILLLIFVPLAFMYYLVLLPTTFASYDTLGVNAVIVFIMIFGIRDLVLMGRETPGKLQKRVYVSIISVLIFLLILNSNLFTVQFITG</sequence>
<feature type="transmembrane region" description="Helical" evidence="1">
    <location>
        <begin position="318"/>
        <end position="338"/>
    </location>
</feature>
<keyword evidence="1" id="KW-0472">Membrane</keyword>
<feature type="transmembrane region" description="Helical" evidence="1">
    <location>
        <begin position="197"/>
        <end position="214"/>
    </location>
</feature>
<feature type="transmembrane region" description="Helical" evidence="1">
    <location>
        <begin position="226"/>
        <end position="259"/>
    </location>
</feature>
<accession>A0A4P9C9C6</accession>
<feature type="transmembrane region" description="Helical" evidence="1">
    <location>
        <begin position="271"/>
        <end position="297"/>
    </location>
</feature>
<keyword evidence="3" id="KW-1185">Reference proteome</keyword>
<feature type="transmembrane region" description="Helical" evidence="1">
    <location>
        <begin position="416"/>
        <end position="436"/>
    </location>
</feature>
<proteinExistence type="predicted"/>
<dbReference type="KEGG" id="emt:CPZ25_007895"/>
<dbReference type="EMBL" id="CP029487">
    <property type="protein sequence ID" value="QCT71252.1"/>
    <property type="molecule type" value="Genomic_DNA"/>
</dbReference>
<evidence type="ECO:0000313" key="3">
    <source>
        <dbReference type="Proteomes" id="UP000218387"/>
    </source>
</evidence>
<reference evidence="2 3" key="1">
    <citation type="submission" date="2018-05" db="EMBL/GenBank/DDBJ databases">
        <title>Genome comparison of Eubacterium sp.</title>
        <authorList>
            <person name="Feng Y."/>
            <person name="Sanchez-Andrea I."/>
            <person name="Stams A.J.M."/>
            <person name="De Vos W.M."/>
        </authorList>
    </citation>
    <scope>NUCLEOTIDE SEQUENCE [LARGE SCALE GENOMIC DNA]</scope>
    <source>
        <strain evidence="2 3">YI</strain>
    </source>
</reference>
<evidence type="ECO:0000313" key="2">
    <source>
        <dbReference type="EMBL" id="QCT71252.1"/>
    </source>
</evidence>
<dbReference type="AlphaFoldDB" id="A0A4P9C9C6"/>
<organism evidence="2 3">
    <name type="scientific">Eubacterium maltosivorans</name>
    <dbReference type="NCBI Taxonomy" id="2041044"/>
    <lineage>
        <taxon>Bacteria</taxon>
        <taxon>Bacillati</taxon>
        <taxon>Bacillota</taxon>
        <taxon>Clostridia</taxon>
        <taxon>Eubacteriales</taxon>
        <taxon>Eubacteriaceae</taxon>
        <taxon>Eubacterium</taxon>
    </lineage>
</organism>
<feature type="transmembrane region" description="Helical" evidence="1">
    <location>
        <begin position="170"/>
        <end position="191"/>
    </location>
</feature>